<keyword evidence="2" id="KW-1185">Reference proteome</keyword>
<dbReference type="Proteomes" id="UP001152795">
    <property type="component" value="Unassembled WGS sequence"/>
</dbReference>
<dbReference type="InterPro" id="IPR036034">
    <property type="entry name" value="PDZ_sf"/>
</dbReference>
<gene>
    <name evidence="1" type="ORF">PACLA_8A024019</name>
</gene>
<evidence type="ECO:0000313" key="2">
    <source>
        <dbReference type="Proteomes" id="UP001152795"/>
    </source>
</evidence>
<evidence type="ECO:0000313" key="1">
    <source>
        <dbReference type="EMBL" id="CAB4024703.1"/>
    </source>
</evidence>
<dbReference type="OrthoDB" id="10542547at2759"/>
<feature type="non-terminal residue" evidence="1">
    <location>
        <position position="110"/>
    </location>
</feature>
<dbReference type="EMBL" id="CACRXK020013186">
    <property type="protein sequence ID" value="CAB4024703.1"/>
    <property type="molecule type" value="Genomic_DNA"/>
</dbReference>
<dbReference type="SUPFAM" id="SSF50156">
    <property type="entry name" value="PDZ domain-like"/>
    <property type="match status" value="1"/>
</dbReference>
<protein>
    <submittedName>
        <fullName evidence="1">---NA</fullName>
    </submittedName>
</protein>
<organism evidence="1 2">
    <name type="scientific">Paramuricea clavata</name>
    <name type="common">Red gorgonian</name>
    <name type="synonym">Violescent sea-whip</name>
    <dbReference type="NCBI Taxonomy" id="317549"/>
    <lineage>
        <taxon>Eukaryota</taxon>
        <taxon>Metazoa</taxon>
        <taxon>Cnidaria</taxon>
        <taxon>Anthozoa</taxon>
        <taxon>Octocorallia</taxon>
        <taxon>Malacalcyonacea</taxon>
        <taxon>Plexauridae</taxon>
        <taxon>Paramuricea</taxon>
    </lineage>
</organism>
<accession>A0A6S7K962</accession>
<dbReference type="AlphaFoldDB" id="A0A6S7K962"/>
<proteinExistence type="predicted"/>
<reference evidence="1" key="1">
    <citation type="submission" date="2020-04" db="EMBL/GenBank/DDBJ databases">
        <authorList>
            <person name="Alioto T."/>
            <person name="Alioto T."/>
            <person name="Gomez Garrido J."/>
        </authorList>
    </citation>
    <scope>NUCLEOTIDE SEQUENCE</scope>
    <source>
        <strain evidence="1">A484AB</strain>
    </source>
</reference>
<sequence length="110" mass="11880">RDMHILILDEVDGRIVVRHSGGADSGNSIVKTGDLLLCVGNVSLVGLSLGQAQSVIDDMLKRDEEKILLVIGVTPDRASADSAPVSSNWSFAQKDLSNIDERDLVFDTKF</sequence>
<name>A0A6S7K962_PARCT</name>
<comment type="caution">
    <text evidence="1">The sequence shown here is derived from an EMBL/GenBank/DDBJ whole genome shotgun (WGS) entry which is preliminary data.</text>
</comment>